<dbReference type="InterPro" id="IPR001509">
    <property type="entry name" value="Epimerase_deHydtase"/>
</dbReference>
<accession>A0A255ELG3</accession>
<organism evidence="2 3">
    <name type="scientific">Parenemella sanctibonifatiensis</name>
    <dbReference type="NCBI Taxonomy" id="2016505"/>
    <lineage>
        <taxon>Bacteria</taxon>
        <taxon>Bacillati</taxon>
        <taxon>Actinomycetota</taxon>
        <taxon>Actinomycetes</taxon>
        <taxon>Propionibacteriales</taxon>
        <taxon>Propionibacteriaceae</taxon>
        <taxon>Parenemella</taxon>
    </lineage>
</organism>
<comment type="caution">
    <text evidence="2">The sequence shown here is derived from an EMBL/GenBank/DDBJ whole genome shotgun (WGS) entry which is preliminary data.</text>
</comment>
<evidence type="ECO:0000313" key="2">
    <source>
        <dbReference type="EMBL" id="OYN92368.1"/>
    </source>
</evidence>
<evidence type="ECO:0000313" key="3">
    <source>
        <dbReference type="Proteomes" id="UP000216300"/>
    </source>
</evidence>
<sequence length="467" mass="49569">MITTDRGPLTVALVHAGAAVVAALRGAGHTVLEPDPSAYADTTAADVLVIGNPHPGQPMPRGEDLLALTSLPYRWIAGSDVCHVVSLGSTSVMDGYADGWHWDEDWAPRPSSAALPDWFFETVAREVLRAAPGLTGVALRADRPWAQPTDDMIAAVLEAVQPPPALRVMTIDDALWRPRHILADPLPSSAEEPAWPTVTPVRQVPRPRRITLYGAGPLGVATAEAIMAAGIELVWVDLRSLEEIAAAPPQAPGAPVPGPIAAPHRAAICDVTDADQVLEAARGSDCLINVTVLRHQLDGGMQVNLQGGMNVVTAAIELGLQRIVHTGPTRLISGFPWGYSEATGVGDASPSRPGADPYSLSKHLAAEYVRTLAAEHGLMAPILEFCQLVHPDYVDVQPSPLQQAINPYTISWRDAGEAVLAAALVSDLPEPAPVIQILAPHPAGRYLGDSAERLLGWRPQDRFLPVV</sequence>
<evidence type="ECO:0000259" key="1">
    <source>
        <dbReference type="Pfam" id="PF01370"/>
    </source>
</evidence>
<dbReference type="SUPFAM" id="SSF51735">
    <property type="entry name" value="NAD(P)-binding Rossmann-fold domains"/>
    <property type="match status" value="1"/>
</dbReference>
<name>A0A255ELG3_9ACTN</name>
<gene>
    <name evidence="2" type="ORF">CGZ91_02385</name>
</gene>
<dbReference type="OrthoDB" id="9801785at2"/>
<dbReference type="AlphaFoldDB" id="A0A255ELG3"/>
<proteinExistence type="predicted"/>
<dbReference type="EMBL" id="NMVJ01000001">
    <property type="protein sequence ID" value="OYN92368.1"/>
    <property type="molecule type" value="Genomic_DNA"/>
</dbReference>
<dbReference type="Pfam" id="PF01370">
    <property type="entry name" value="Epimerase"/>
    <property type="match status" value="1"/>
</dbReference>
<dbReference type="InterPro" id="IPR036291">
    <property type="entry name" value="NAD(P)-bd_dom_sf"/>
</dbReference>
<protein>
    <recommendedName>
        <fullName evidence="1">NAD-dependent epimerase/dehydratase domain-containing protein</fullName>
    </recommendedName>
</protein>
<keyword evidence="3" id="KW-1185">Reference proteome</keyword>
<feature type="domain" description="NAD-dependent epimerase/dehydratase" evidence="1">
    <location>
        <begin position="214"/>
        <end position="390"/>
    </location>
</feature>
<dbReference type="Proteomes" id="UP000216300">
    <property type="component" value="Unassembled WGS sequence"/>
</dbReference>
<reference evidence="2 3" key="1">
    <citation type="submission" date="2017-07" db="EMBL/GenBank/DDBJ databases">
        <title>Draft whole genome sequences of clinical Proprionibacteriaceae strains.</title>
        <authorList>
            <person name="Bernier A.-M."/>
            <person name="Bernard K."/>
            <person name="Domingo M.-C."/>
        </authorList>
    </citation>
    <scope>NUCLEOTIDE SEQUENCE [LARGE SCALE GENOMIC DNA]</scope>
    <source>
        <strain evidence="2 3">NML 150081</strain>
    </source>
</reference>
<dbReference type="Gene3D" id="3.40.50.720">
    <property type="entry name" value="NAD(P)-binding Rossmann-like Domain"/>
    <property type="match status" value="1"/>
</dbReference>
<dbReference type="RefSeq" id="WP_094452346.1">
    <property type="nucleotide sequence ID" value="NZ_NMVJ01000001.1"/>
</dbReference>